<accession>A0A9D4H9M7</accession>
<dbReference type="PANTHER" id="PTHR47018">
    <property type="entry name" value="CXC DOMAIN-CONTAINING PROTEIN-RELATED"/>
    <property type="match status" value="1"/>
</dbReference>
<dbReference type="PANTHER" id="PTHR47018:SF1">
    <property type="entry name" value="TESMIN_TSO1-LIKE CXC DOMAIN-CONTAINING PROTEIN"/>
    <property type="match status" value="1"/>
</dbReference>
<reference evidence="2" key="1">
    <citation type="journal article" date="2019" name="bioRxiv">
        <title>The Genome of the Zebra Mussel, Dreissena polymorpha: A Resource for Invasive Species Research.</title>
        <authorList>
            <person name="McCartney M.A."/>
            <person name="Auch B."/>
            <person name="Kono T."/>
            <person name="Mallez S."/>
            <person name="Zhang Y."/>
            <person name="Obille A."/>
            <person name="Becker A."/>
            <person name="Abrahante J.E."/>
            <person name="Garbe J."/>
            <person name="Badalamenti J.P."/>
            <person name="Herman A."/>
            <person name="Mangelson H."/>
            <person name="Liachko I."/>
            <person name="Sullivan S."/>
            <person name="Sone E.D."/>
            <person name="Koren S."/>
            <person name="Silverstein K.A.T."/>
            <person name="Beckman K.B."/>
            <person name="Gohl D.M."/>
        </authorList>
    </citation>
    <scope>NUCLEOTIDE SEQUENCE</scope>
    <source>
        <strain evidence="2">Duluth1</strain>
        <tissue evidence="2">Whole animal</tissue>
    </source>
</reference>
<sequence length="129" mass="14194">MAIEQAHQQANAIIKEDGGTVGVTEDPSALRRWMVAGPELSRLVSEFEKMFEDKEVTKSVRHQEQTMKTQSGMFLTSTGHAKRTEGNGQSISGRKQSLIVFGYKVIAAAGAIEQPSKHLPNGRERLKSL</sequence>
<dbReference type="AlphaFoldDB" id="A0A9D4H9M7"/>
<dbReference type="EMBL" id="JAIWYP010000004">
    <property type="protein sequence ID" value="KAH3830802.1"/>
    <property type="molecule type" value="Genomic_DNA"/>
</dbReference>
<dbReference type="Proteomes" id="UP000828390">
    <property type="component" value="Unassembled WGS sequence"/>
</dbReference>
<feature type="compositionally biased region" description="Polar residues" evidence="1">
    <location>
        <begin position="66"/>
        <end position="79"/>
    </location>
</feature>
<reference evidence="2" key="2">
    <citation type="submission" date="2020-11" db="EMBL/GenBank/DDBJ databases">
        <authorList>
            <person name="McCartney M.A."/>
            <person name="Auch B."/>
            <person name="Kono T."/>
            <person name="Mallez S."/>
            <person name="Becker A."/>
            <person name="Gohl D.M."/>
            <person name="Silverstein K.A.T."/>
            <person name="Koren S."/>
            <person name="Bechman K.B."/>
            <person name="Herman A."/>
            <person name="Abrahante J.E."/>
            <person name="Garbe J."/>
        </authorList>
    </citation>
    <scope>NUCLEOTIDE SEQUENCE</scope>
    <source>
        <strain evidence="2">Duluth1</strain>
        <tissue evidence="2">Whole animal</tissue>
    </source>
</reference>
<evidence type="ECO:0000313" key="3">
    <source>
        <dbReference type="Proteomes" id="UP000828390"/>
    </source>
</evidence>
<keyword evidence="3" id="KW-1185">Reference proteome</keyword>
<comment type="caution">
    <text evidence="2">The sequence shown here is derived from an EMBL/GenBank/DDBJ whole genome shotgun (WGS) entry which is preliminary data.</text>
</comment>
<protein>
    <submittedName>
        <fullName evidence="2">Uncharacterized protein</fullName>
    </submittedName>
</protein>
<organism evidence="2 3">
    <name type="scientific">Dreissena polymorpha</name>
    <name type="common">Zebra mussel</name>
    <name type="synonym">Mytilus polymorpha</name>
    <dbReference type="NCBI Taxonomy" id="45954"/>
    <lineage>
        <taxon>Eukaryota</taxon>
        <taxon>Metazoa</taxon>
        <taxon>Spiralia</taxon>
        <taxon>Lophotrochozoa</taxon>
        <taxon>Mollusca</taxon>
        <taxon>Bivalvia</taxon>
        <taxon>Autobranchia</taxon>
        <taxon>Heteroconchia</taxon>
        <taxon>Euheterodonta</taxon>
        <taxon>Imparidentia</taxon>
        <taxon>Neoheterodontei</taxon>
        <taxon>Myida</taxon>
        <taxon>Dreissenoidea</taxon>
        <taxon>Dreissenidae</taxon>
        <taxon>Dreissena</taxon>
    </lineage>
</organism>
<feature type="region of interest" description="Disordered" evidence="1">
    <location>
        <begin position="58"/>
        <end position="90"/>
    </location>
</feature>
<evidence type="ECO:0000256" key="1">
    <source>
        <dbReference type="SAM" id="MobiDB-lite"/>
    </source>
</evidence>
<gene>
    <name evidence="2" type="ORF">DPMN_104055</name>
</gene>
<proteinExistence type="predicted"/>
<name>A0A9D4H9M7_DREPO</name>
<evidence type="ECO:0000313" key="2">
    <source>
        <dbReference type="EMBL" id="KAH3830802.1"/>
    </source>
</evidence>